<name>A0AAP0KW27_9MAGN</name>
<comment type="caution">
    <text evidence="1">The sequence shown here is derived from an EMBL/GenBank/DDBJ whole genome shotgun (WGS) entry which is preliminary data.</text>
</comment>
<sequence>MVLYTWRSLIGEAAGASDVACCEWTRKLLVQHAGSCGGDTWRQLRQRITRTISCEDVGDGNARITRNILRQLERDGDAAANAWPCCGSDSWRSAEPVEDRHVSDAGHPTTLCYAYFEANPPVSDPCI</sequence>
<accession>A0AAP0KW27</accession>
<evidence type="ECO:0000313" key="2">
    <source>
        <dbReference type="Proteomes" id="UP001419268"/>
    </source>
</evidence>
<keyword evidence="2" id="KW-1185">Reference proteome</keyword>
<evidence type="ECO:0000313" key="1">
    <source>
        <dbReference type="EMBL" id="KAK9159033.1"/>
    </source>
</evidence>
<dbReference type="Proteomes" id="UP001419268">
    <property type="component" value="Unassembled WGS sequence"/>
</dbReference>
<dbReference type="AlphaFoldDB" id="A0AAP0KW27"/>
<proteinExistence type="predicted"/>
<protein>
    <submittedName>
        <fullName evidence="1">Uncharacterized protein</fullName>
    </submittedName>
</protein>
<reference evidence="1 2" key="1">
    <citation type="submission" date="2024-01" db="EMBL/GenBank/DDBJ databases">
        <title>Genome assemblies of Stephania.</title>
        <authorList>
            <person name="Yang L."/>
        </authorList>
    </citation>
    <scope>NUCLEOTIDE SEQUENCE [LARGE SCALE GENOMIC DNA]</scope>
    <source>
        <strain evidence="1">JXDWG</strain>
        <tissue evidence="1">Leaf</tissue>
    </source>
</reference>
<dbReference type="EMBL" id="JBBNAG010000002">
    <property type="protein sequence ID" value="KAK9159033.1"/>
    <property type="molecule type" value="Genomic_DNA"/>
</dbReference>
<gene>
    <name evidence="1" type="ORF">Scep_005607</name>
</gene>
<organism evidence="1 2">
    <name type="scientific">Stephania cephalantha</name>
    <dbReference type="NCBI Taxonomy" id="152367"/>
    <lineage>
        <taxon>Eukaryota</taxon>
        <taxon>Viridiplantae</taxon>
        <taxon>Streptophyta</taxon>
        <taxon>Embryophyta</taxon>
        <taxon>Tracheophyta</taxon>
        <taxon>Spermatophyta</taxon>
        <taxon>Magnoliopsida</taxon>
        <taxon>Ranunculales</taxon>
        <taxon>Menispermaceae</taxon>
        <taxon>Menispermoideae</taxon>
        <taxon>Cissampelideae</taxon>
        <taxon>Stephania</taxon>
    </lineage>
</organism>